<proteinExistence type="predicted"/>
<dbReference type="Proteomes" id="UP000799444">
    <property type="component" value="Unassembled WGS sequence"/>
</dbReference>
<name>A0A9P4QNA8_9PLEO</name>
<dbReference type="EMBL" id="ML996214">
    <property type="protein sequence ID" value="KAF2730563.1"/>
    <property type="molecule type" value="Genomic_DNA"/>
</dbReference>
<keyword evidence="2" id="KW-1185">Reference proteome</keyword>
<protein>
    <submittedName>
        <fullName evidence="1">Uncharacterized protein</fullName>
    </submittedName>
</protein>
<dbReference type="OrthoDB" id="10582116at2759"/>
<reference evidence="1" key="1">
    <citation type="journal article" date="2020" name="Stud. Mycol.">
        <title>101 Dothideomycetes genomes: a test case for predicting lifestyles and emergence of pathogens.</title>
        <authorList>
            <person name="Haridas S."/>
            <person name="Albert R."/>
            <person name="Binder M."/>
            <person name="Bloem J."/>
            <person name="Labutti K."/>
            <person name="Salamov A."/>
            <person name="Andreopoulos B."/>
            <person name="Baker S."/>
            <person name="Barry K."/>
            <person name="Bills G."/>
            <person name="Bluhm B."/>
            <person name="Cannon C."/>
            <person name="Castanera R."/>
            <person name="Culley D."/>
            <person name="Daum C."/>
            <person name="Ezra D."/>
            <person name="Gonzalez J."/>
            <person name="Henrissat B."/>
            <person name="Kuo A."/>
            <person name="Liang C."/>
            <person name="Lipzen A."/>
            <person name="Lutzoni F."/>
            <person name="Magnuson J."/>
            <person name="Mondo S."/>
            <person name="Nolan M."/>
            <person name="Ohm R."/>
            <person name="Pangilinan J."/>
            <person name="Park H.-J."/>
            <person name="Ramirez L."/>
            <person name="Alfaro M."/>
            <person name="Sun H."/>
            <person name="Tritt A."/>
            <person name="Yoshinaga Y."/>
            <person name="Zwiers L.-H."/>
            <person name="Turgeon B."/>
            <person name="Goodwin S."/>
            <person name="Spatafora J."/>
            <person name="Crous P."/>
            <person name="Grigoriev I."/>
        </authorList>
    </citation>
    <scope>NUCLEOTIDE SEQUENCE</scope>
    <source>
        <strain evidence="1">CBS 125425</strain>
    </source>
</reference>
<dbReference type="AlphaFoldDB" id="A0A9P4QNA8"/>
<organism evidence="1 2">
    <name type="scientific">Polyplosphaeria fusca</name>
    <dbReference type="NCBI Taxonomy" id="682080"/>
    <lineage>
        <taxon>Eukaryota</taxon>
        <taxon>Fungi</taxon>
        <taxon>Dikarya</taxon>
        <taxon>Ascomycota</taxon>
        <taxon>Pezizomycotina</taxon>
        <taxon>Dothideomycetes</taxon>
        <taxon>Pleosporomycetidae</taxon>
        <taxon>Pleosporales</taxon>
        <taxon>Tetraplosphaeriaceae</taxon>
        <taxon>Polyplosphaeria</taxon>
    </lineage>
</organism>
<evidence type="ECO:0000313" key="2">
    <source>
        <dbReference type="Proteomes" id="UP000799444"/>
    </source>
</evidence>
<gene>
    <name evidence="1" type="ORF">EJ04DRAFT_567588</name>
</gene>
<comment type="caution">
    <text evidence="1">The sequence shown here is derived from an EMBL/GenBank/DDBJ whole genome shotgun (WGS) entry which is preliminary data.</text>
</comment>
<evidence type="ECO:0000313" key="1">
    <source>
        <dbReference type="EMBL" id="KAF2730563.1"/>
    </source>
</evidence>
<accession>A0A9P4QNA8</accession>
<sequence length="192" mass="21608">MSSLDGLNLPTAKLTGDLHEFLDSAVVPLLLVTFNSTNHSDVDNMKWDAVQLAYRLAFNPLRNDDAAPLKQLFRMWVTLTTYDLILPALNAPRRLYDFLEQVMSQAATKMLSYLVQLLQLGTEKSRFLIHLMLFILSLCTFSGVSAPEYISPPLTLRLGSLHDTEAVHFHSIMHESSGSFFRHIADSSKVLL</sequence>